<proteinExistence type="predicted"/>
<evidence type="ECO:0000259" key="7">
    <source>
        <dbReference type="Pfam" id="PF09335"/>
    </source>
</evidence>
<protein>
    <submittedName>
        <fullName evidence="8">Alkaline phosphatase</fullName>
    </submittedName>
</protein>
<evidence type="ECO:0000256" key="6">
    <source>
        <dbReference type="SAM" id="Phobius"/>
    </source>
</evidence>
<evidence type="ECO:0000256" key="1">
    <source>
        <dbReference type="ARBA" id="ARBA00004651"/>
    </source>
</evidence>
<evidence type="ECO:0000256" key="3">
    <source>
        <dbReference type="ARBA" id="ARBA00022692"/>
    </source>
</evidence>
<feature type="domain" description="VTT" evidence="7">
    <location>
        <begin position="7"/>
        <end position="118"/>
    </location>
</feature>
<dbReference type="InterPro" id="IPR032816">
    <property type="entry name" value="VTT_dom"/>
</dbReference>
<keyword evidence="3 6" id="KW-0812">Transmembrane</keyword>
<dbReference type="InterPro" id="IPR051311">
    <property type="entry name" value="DedA_domain"/>
</dbReference>
<gene>
    <name evidence="8" type="ORF">BSQ44_24600</name>
</gene>
<feature type="transmembrane region" description="Helical" evidence="6">
    <location>
        <begin position="12"/>
        <end position="35"/>
    </location>
</feature>
<dbReference type="Proteomes" id="UP000182840">
    <property type="component" value="Chromosome"/>
</dbReference>
<organism evidence="8 9">
    <name type="scientific">Aquibium oceanicum</name>
    <dbReference type="NCBI Taxonomy" id="1670800"/>
    <lineage>
        <taxon>Bacteria</taxon>
        <taxon>Pseudomonadati</taxon>
        <taxon>Pseudomonadota</taxon>
        <taxon>Alphaproteobacteria</taxon>
        <taxon>Hyphomicrobiales</taxon>
        <taxon>Phyllobacteriaceae</taxon>
        <taxon>Aquibium</taxon>
    </lineage>
</organism>
<keyword evidence="9" id="KW-1185">Reference proteome</keyword>
<dbReference type="PANTHER" id="PTHR42709:SF6">
    <property type="entry name" value="UNDECAPRENYL PHOSPHATE TRANSPORTER A"/>
    <property type="match status" value="1"/>
</dbReference>
<keyword evidence="4 6" id="KW-1133">Transmembrane helix</keyword>
<feature type="transmembrane region" description="Helical" evidence="6">
    <location>
        <begin position="130"/>
        <end position="148"/>
    </location>
</feature>
<keyword evidence="5 6" id="KW-0472">Membrane</keyword>
<feature type="transmembrane region" description="Helical" evidence="6">
    <location>
        <begin position="98"/>
        <end position="118"/>
    </location>
</feature>
<dbReference type="GO" id="GO:0005886">
    <property type="term" value="C:plasma membrane"/>
    <property type="evidence" value="ECO:0007669"/>
    <property type="project" value="UniProtKB-SubCell"/>
</dbReference>
<dbReference type="OrthoDB" id="9801622at2"/>
<dbReference type="RefSeq" id="WP_072607648.1">
    <property type="nucleotide sequence ID" value="NZ_CP018171.1"/>
</dbReference>
<evidence type="ECO:0000313" key="8">
    <source>
        <dbReference type="EMBL" id="APH74192.1"/>
    </source>
</evidence>
<evidence type="ECO:0000313" key="9">
    <source>
        <dbReference type="Proteomes" id="UP000182840"/>
    </source>
</evidence>
<dbReference type="PANTHER" id="PTHR42709">
    <property type="entry name" value="ALKALINE PHOSPHATASE LIKE PROTEIN"/>
    <property type="match status" value="1"/>
</dbReference>
<reference evidence="9" key="1">
    <citation type="submission" date="2016-11" db="EMBL/GenBank/DDBJ databases">
        <title>Mesorhizobium oceanicum sp. nov., isolated from deep seawater in South China Sea.</title>
        <authorList>
            <person name="Fu G.-Y."/>
        </authorList>
    </citation>
    <scope>NUCLEOTIDE SEQUENCE [LARGE SCALE GENOMIC DNA]</scope>
    <source>
        <strain evidence="9">B7</strain>
    </source>
</reference>
<accession>A0A1L3SXZ8</accession>
<keyword evidence="2" id="KW-1003">Cell membrane</keyword>
<dbReference type="Pfam" id="PF09335">
    <property type="entry name" value="VTT_dom"/>
    <property type="match status" value="1"/>
</dbReference>
<evidence type="ECO:0000256" key="4">
    <source>
        <dbReference type="ARBA" id="ARBA00022989"/>
    </source>
</evidence>
<dbReference type="KEGG" id="meso:BSQ44_24600"/>
<evidence type="ECO:0000256" key="2">
    <source>
        <dbReference type="ARBA" id="ARBA00022475"/>
    </source>
</evidence>
<sequence>MEEKLSGRSLALIAGAIGSLLGALLWYYIGVWVGADRLKQWSRKHGRWLTITPDEIDRSSAWFQKHGGKAVLLGRLVPAVRTFISVPAGVSGMRLGPFLTYSAIGTSVWTGFLATAGYLLESQYTAVADWVGPVSNVIIAGIVLWYVYRVITFRRKVSKDA</sequence>
<comment type="subcellular location">
    <subcellularLocation>
        <location evidence="1">Cell membrane</location>
        <topology evidence="1">Multi-pass membrane protein</topology>
    </subcellularLocation>
</comment>
<dbReference type="AlphaFoldDB" id="A0A1L3SXZ8"/>
<evidence type="ECO:0000256" key="5">
    <source>
        <dbReference type="ARBA" id="ARBA00023136"/>
    </source>
</evidence>
<dbReference type="STRING" id="1670800.BSQ44_24600"/>
<dbReference type="EMBL" id="CP018171">
    <property type="protein sequence ID" value="APH74192.1"/>
    <property type="molecule type" value="Genomic_DNA"/>
</dbReference>
<name>A0A1L3SXZ8_9HYPH</name>